<comment type="caution">
    <text evidence="1">The sequence shown here is derived from an EMBL/GenBank/DDBJ whole genome shotgun (WGS) entry which is preliminary data.</text>
</comment>
<dbReference type="RefSeq" id="WP_191164578.1">
    <property type="nucleotide sequence ID" value="NZ_JACWMX010000007.1"/>
</dbReference>
<sequence>MRNITGILITIASLAVLLTAMNQGFVNRVKQDRYFDHLTPESKKTQSLYRKIFIRSDRWKYGDLYGMSFIPEYRIKLTPFKTYDNRVDKNPTNKVLYIIGDSFTADKNFNNAFDGFDHVIFLDRRFPFGPIKPDTTKQNYLIMEFSELNIANYRSKNSFEILNYAAIPPPFKPVSLFERIGNILFNKDLNKNIELLLFDDKVYTPFKALKASVNYYILGRLPKEVAVSTDKQRLLLNSTIDTTSEKSVFRSLLPLEIDSISAGLKIDQQRYLSLGFKKVYLSLIPNAASVYDEHRLNYNQLAPQIENKASVPLIPLYNIFKRDKRNLYSRSDAHWNDIGFSIWVTQVNNVLKASTN</sequence>
<organism evidence="1 2">
    <name type="scientific">Mucilaginibacter glaciei</name>
    <dbReference type="NCBI Taxonomy" id="2772109"/>
    <lineage>
        <taxon>Bacteria</taxon>
        <taxon>Pseudomonadati</taxon>
        <taxon>Bacteroidota</taxon>
        <taxon>Sphingobacteriia</taxon>
        <taxon>Sphingobacteriales</taxon>
        <taxon>Sphingobacteriaceae</taxon>
        <taxon>Mucilaginibacter</taxon>
    </lineage>
</organism>
<keyword evidence="2" id="KW-1185">Reference proteome</keyword>
<evidence type="ECO:0008006" key="3">
    <source>
        <dbReference type="Google" id="ProtNLM"/>
    </source>
</evidence>
<reference evidence="1" key="1">
    <citation type="submission" date="2020-09" db="EMBL/GenBank/DDBJ databases">
        <title>Novel species of Mucilaginibacter isolated from a glacier on the Tibetan Plateau.</title>
        <authorList>
            <person name="Liu Q."/>
            <person name="Xin Y.-H."/>
        </authorList>
    </citation>
    <scope>NUCLEOTIDE SEQUENCE</scope>
    <source>
        <strain evidence="1">ZB1P21</strain>
    </source>
</reference>
<dbReference type="AlphaFoldDB" id="A0A926NM98"/>
<protein>
    <recommendedName>
        <fullName evidence="3">AlgX/AlgJ SGNH hydrolase-like domain-containing protein</fullName>
    </recommendedName>
</protein>
<evidence type="ECO:0000313" key="2">
    <source>
        <dbReference type="Proteomes" id="UP000619078"/>
    </source>
</evidence>
<accession>A0A926NM98</accession>
<dbReference type="Proteomes" id="UP000619078">
    <property type="component" value="Unassembled WGS sequence"/>
</dbReference>
<gene>
    <name evidence="1" type="ORF">IDJ76_16490</name>
</gene>
<dbReference type="EMBL" id="JACWMX010000007">
    <property type="protein sequence ID" value="MBD1394709.1"/>
    <property type="molecule type" value="Genomic_DNA"/>
</dbReference>
<name>A0A926NM98_9SPHI</name>
<proteinExistence type="predicted"/>
<dbReference type="SUPFAM" id="SSF52266">
    <property type="entry name" value="SGNH hydrolase"/>
    <property type="match status" value="1"/>
</dbReference>
<evidence type="ECO:0000313" key="1">
    <source>
        <dbReference type="EMBL" id="MBD1394709.1"/>
    </source>
</evidence>